<feature type="domain" description="DUF2147" evidence="2">
    <location>
        <begin position="31"/>
        <end position="135"/>
    </location>
</feature>
<organism evidence="3 4">
    <name type="scientific">Sphingomonas floccifaciens</name>
    <dbReference type="NCBI Taxonomy" id="1844115"/>
    <lineage>
        <taxon>Bacteria</taxon>
        <taxon>Pseudomonadati</taxon>
        <taxon>Pseudomonadota</taxon>
        <taxon>Alphaproteobacteria</taxon>
        <taxon>Sphingomonadales</taxon>
        <taxon>Sphingomonadaceae</taxon>
        <taxon>Sphingomonas</taxon>
    </lineage>
</organism>
<dbReference type="PANTHER" id="PTHR36919:SF2">
    <property type="entry name" value="BLL6627 PROTEIN"/>
    <property type="match status" value="1"/>
</dbReference>
<dbReference type="PANTHER" id="PTHR36919">
    <property type="entry name" value="BLR1215 PROTEIN"/>
    <property type="match status" value="1"/>
</dbReference>
<dbReference type="EMBL" id="JBHUFC010000002">
    <property type="protein sequence ID" value="MFD1787066.1"/>
    <property type="molecule type" value="Genomic_DNA"/>
</dbReference>
<evidence type="ECO:0000313" key="3">
    <source>
        <dbReference type="EMBL" id="MFD1787066.1"/>
    </source>
</evidence>
<reference evidence="4" key="1">
    <citation type="journal article" date="2019" name="Int. J. Syst. Evol. Microbiol.">
        <title>The Global Catalogue of Microorganisms (GCM) 10K type strain sequencing project: providing services to taxonomists for standard genome sequencing and annotation.</title>
        <authorList>
            <consortium name="The Broad Institute Genomics Platform"/>
            <consortium name="The Broad Institute Genome Sequencing Center for Infectious Disease"/>
            <person name="Wu L."/>
            <person name="Ma J."/>
        </authorList>
    </citation>
    <scope>NUCLEOTIDE SEQUENCE [LARGE SCALE GENOMIC DNA]</scope>
    <source>
        <strain evidence="4">Q85</strain>
    </source>
</reference>
<dbReference type="InterPro" id="IPR019223">
    <property type="entry name" value="DUF2147"/>
</dbReference>
<dbReference type="Gene3D" id="2.40.128.520">
    <property type="match status" value="1"/>
</dbReference>
<comment type="caution">
    <text evidence="3">The sequence shown here is derived from an EMBL/GenBank/DDBJ whole genome shotgun (WGS) entry which is preliminary data.</text>
</comment>
<proteinExistence type="predicted"/>
<sequence length="136" mass="14371">MRVSLRTAALLAALILSPLAAHAAPAQSLAGDWRNAKNTVHIRAYPCGDAVCGTVIWASPSAEAKARDKGADKLAGTQIFREFRPTGDGGYTGKLFVPTVGRTFSGRLKITPDDKLVGKGCVIGGLFCKSTTWVRL</sequence>
<name>A0ABW4NAF2_9SPHN</name>
<keyword evidence="1" id="KW-0732">Signal</keyword>
<evidence type="ECO:0000256" key="1">
    <source>
        <dbReference type="SAM" id="SignalP"/>
    </source>
</evidence>
<dbReference type="RefSeq" id="WP_380939439.1">
    <property type="nucleotide sequence ID" value="NZ_JBHUFC010000002.1"/>
</dbReference>
<dbReference type="Pfam" id="PF09917">
    <property type="entry name" value="DUF2147"/>
    <property type="match status" value="1"/>
</dbReference>
<evidence type="ECO:0000313" key="4">
    <source>
        <dbReference type="Proteomes" id="UP001597283"/>
    </source>
</evidence>
<gene>
    <name evidence="3" type="ORF">ACFSC3_05720</name>
</gene>
<evidence type="ECO:0000259" key="2">
    <source>
        <dbReference type="Pfam" id="PF09917"/>
    </source>
</evidence>
<accession>A0ABW4NAF2</accession>
<feature type="signal peptide" evidence="1">
    <location>
        <begin position="1"/>
        <end position="23"/>
    </location>
</feature>
<feature type="chain" id="PRO_5045339926" evidence="1">
    <location>
        <begin position="24"/>
        <end position="136"/>
    </location>
</feature>
<keyword evidence="4" id="KW-1185">Reference proteome</keyword>
<dbReference type="Proteomes" id="UP001597283">
    <property type="component" value="Unassembled WGS sequence"/>
</dbReference>
<protein>
    <submittedName>
        <fullName evidence="3">DUF2147 domain-containing protein</fullName>
    </submittedName>
</protein>